<evidence type="ECO:0008006" key="3">
    <source>
        <dbReference type="Google" id="ProtNLM"/>
    </source>
</evidence>
<keyword evidence="2" id="KW-1185">Reference proteome</keyword>
<dbReference type="Proteomes" id="UP000481252">
    <property type="component" value="Unassembled WGS sequence"/>
</dbReference>
<dbReference type="RefSeq" id="WP_165119246.1">
    <property type="nucleotide sequence ID" value="NZ_JAAKZG010000007.1"/>
</dbReference>
<sequence length="190" mass="20901">MLQAASPLAGAGEGLLHLSGPSASIRQVLAAHFVRDCPHVLEIGGHERPITGYLTHRPLSVLSVDPKTAALEADELNGHPCRVRHVPRKFQEVEYDYAPRSYGLVLLGYSLKPYGSREPLGQLLFSLIDNAGVVVIDYAPELDRAASQVPSILERKTLSVHCNFELVLGDEEIADTPFARRRFYVLHPSN</sequence>
<dbReference type="AlphaFoldDB" id="A0A7C9RBU5"/>
<organism evidence="1 2">
    <name type="scientific">Mesorhizobium zhangyense</name>
    <dbReference type="NCBI Taxonomy" id="1776730"/>
    <lineage>
        <taxon>Bacteria</taxon>
        <taxon>Pseudomonadati</taxon>
        <taxon>Pseudomonadota</taxon>
        <taxon>Alphaproteobacteria</taxon>
        <taxon>Hyphomicrobiales</taxon>
        <taxon>Phyllobacteriaceae</taxon>
        <taxon>Mesorhizobium</taxon>
    </lineage>
</organism>
<evidence type="ECO:0000313" key="1">
    <source>
        <dbReference type="EMBL" id="NGN42873.1"/>
    </source>
</evidence>
<comment type="caution">
    <text evidence="1">The sequence shown here is derived from an EMBL/GenBank/DDBJ whole genome shotgun (WGS) entry which is preliminary data.</text>
</comment>
<gene>
    <name evidence="1" type="ORF">G6N74_17530</name>
</gene>
<name>A0A7C9RBU5_9HYPH</name>
<proteinExistence type="predicted"/>
<evidence type="ECO:0000313" key="2">
    <source>
        <dbReference type="Proteomes" id="UP000481252"/>
    </source>
</evidence>
<reference evidence="1 2" key="1">
    <citation type="submission" date="2020-02" db="EMBL/GenBank/DDBJ databases">
        <title>Genome sequence of the type strain CGMCC 1.15528 of Mesorhizobium zhangyense.</title>
        <authorList>
            <person name="Gao J."/>
            <person name="Sun J."/>
        </authorList>
    </citation>
    <scope>NUCLEOTIDE SEQUENCE [LARGE SCALE GENOMIC DNA]</scope>
    <source>
        <strain evidence="1 2">CGMCC 1.15528</strain>
    </source>
</reference>
<accession>A0A7C9RBU5</accession>
<dbReference type="EMBL" id="JAAKZG010000007">
    <property type="protein sequence ID" value="NGN42873.1"/>
    <property type="molecule type" value="Genomic_DNA"/>
</dbReference>
<protein>
    <recommendedName>
        <fullName evidence="3">Class I SAM-dependent methyltransferase</fullName>
    </recommendedName>
</protein>